<proteinExistence type="predicted"/>
<evidence type="ECO:0000313" key="1">
    <source>
        <dbReference type="EMBL" id="KAJ7571559.1"/>
    </source>
</evidence>
<comment type="caution">
    <text evidence="1">The sequence shown here is derived from an EMBL/GenBank/DDBJ whole genome shotgun (WGS) entry which is preliminary data.</text>
</comment>
<protein>
    <submittedName>
        <fullName evidence="1">Uncharacterized protein</fullName>
    </submittedName>
</protein>
<keyword evidence="2" id="KW-1185">Reference proteome</keyword>
<accession>A0ACC2EYC3</accession>
<dbReference type="Proteomes" id="UP001162992">
    <property type="component" value="Chromosome 1"/>
</dbReference>
<dbReference type="EMBL" id="CM055092">
    <property type="protein sequence ID" value="KAJ7571559.1"/>
    <property type="molecule type" value="Genomic_DNA"/>
</dbReference>
<sequence length="351" mass="40306">MSLPLDGYSAVPPGFRFHPTDEELVGYYLHKKVACKKIDLDVIREIDLYKMEPWDLQEKCRIGSGEQNDWYFFSHKDKKYPTGTRTNRATTAGFWKATGRDKAIFTKRRIIGLRKTLVFYKGRAPNGQKTDWIMHEYRLEDETGQTSSEDGWVVCRVFKKRSIQRQPNDHNASCNYEEQASLTPEFELPEPIMKGNSYYRHALACKQEFDFETYEPHSYPFSKLPQLESPESCSDAPFLGSIGLTIVDSSRELIDLQPIAFEPADIDSSKPLSAVLHHQHFTVFHDDEVTEWSVVDRLLAEQLNQQPNQKEKPESAATDEGDLATLVRLSKSQQLTDYSSVCDGDLWSFGK</sequence>
<reference evidence="2" key="1">
    <citation type="journal article" date="2024" name="Proc. Natl. Acad. Sci. U.S.A.">
        <title>Extraordinary preservation of gene collinearity over three hundred million years revealed in homosporous lycophytes.</title>
        <authorList>
            <person name="Li C."/>
            <person name="Wickell D."/>
            <person name="Kuo L.Y."/>
            <person name="Chen X."/>
            <person name="Nie B."/>
            <person name="Liao X."/>
            <person name="Peng D."/>
            <person name="Ji J."/>
            <person name="Jenkins J."/>
            <person name="Williams M."/>
            <person name="Shu S."/>
            <person name="Plott C."/>
            <person name="Barry K."/>
            <person name="Rajasekar S."/>
            <person name="Grimwood J."/>
            <person name="Han X."/>
            <person name="Sun S."/>
            <person name="Hou Z."/>
            <person name="He W."/>
            <person name="Dai G."/>
            <person name="Sun C."/>
            <person name="Schmutz J."/>
            <person name="Leebens-Mack J.H."/>
            <person name="Li F.W."/>
            <person name="Wang L."/>
        </authorList>
    </citation>
    <scope>NUCLEOTIDE SEQUENCE [LARGE SCALE GENOMIC DNA]</scope>
    <source>
        <strain evidence="2">cv. PW_Plant_1</strain>
    </source>
</reference>
<name>A0ACC2EYC3_DIPCM</name>
<evidence type="ECO:0000313" key="2">
    <source>
        <dbReference type="Proteomes" id="UP001162992"/>
    </source>
</evidence>
<organism evidence="1 2">
    <name type="scientific">Diphasiastrum complanatum</name>
    <name type="common">Issler's clubmoss</name>
    <name type="synonym">Lycopodium complanatum</name>
    <dbReference type="NCBI Taxonomy" id="34168"/>
    <lineage>
        <taxon>Eukaryota</taxon>
        <taxon>Viridiplantae</taxon>
        <taxon>Streptophyta</taxon>
        <taxon>Embryophyta</taxon>
        <taxon>Tracheophyta</taxon>
        <taxon>Lycopodiopsida</taxon>
        <taxon>Lycopodiales</taxon>
        <taxon>Lycopodiaceae</taxon>
        <taxon>Lycopodioideae</taxon>
        <taxon>Diphasiastrum</taxon>
    </lineage>
</organism>
<gene>
    <name evidence="1" type="ORF">O6H91_01G166900</name>
</gene>